<feature type="domain" description="RRM" evidence="7">
    <location>
        <begin position="14"/>
        <end position="92"/>
    </location>
</feature>
<dbReference type="GO" id="GO:0003723">
    <property type="term" value="F:RNA binding"/>
    <property type="evidence" value="ECO:0007669"/>
    <property type="project" value="UniProtKB-UniRule"/>
</dbReference>
<evidence type="ECO:0000259" key="7">
    <source>
        <dbReference type="PROSITE" id="PS50102"/>
    </source>
</evidence>
<dbReference type="Gene3D" id="1.10.150.170">
    <property type="entry name" value="Putative methyltransferase TM0872, insert domain"/>
    <property type="match status" value="1"/>
</dbReference>
<proteinExistence type="inferred from homology"/>
<keyword evidence="9" id="KW-1185">Reference proteome</keyword>
<evidence type="ECO:0000256" key="4">
    <source>
        <dbReference type="ARBA" id="ARBA00022691"/>
    </source>
</evidence>
<dbReference type="CDD" id="cd00590">
    <property type="entry name" value="RRM_SF"/>
    <property type="match status" value="1"/>
</dbReference>
<feature type="compositionally biased region" description="Basic and acidic residues" evidence="6">
    <location>
        <begin position="554"/>
        <end position="566"/>
    </location>
</feature>
<comment type="caution">
    <text evidence="8">The sequence shown here is derived from an EMBL/GenBank/DDBJ whole genome shotgun (WGS) entry which is preliminary data.</text>
</comment>
<feature type="compositionally biased region" description="Gly residues" evidence="6">
    <location>
        <begin position="447"/>
        <end position="459"/>
    </location>
</feature>
<dbReference type="AlphaFoldDB" id="A0AB34J3W5"/>
<keyword evidence="2" id="KW-0489">Methyltransferase</keyword>
<dbReference type="NCBIfam" id="TIGR00006">
    <property type="entry name" value="16S rRNA (cytosine(1402)-N(4))-methyltransferase RsmH"/>
    <property type="match status" value="1"/>
</dbReference>
<evidence type="ECO:0000256" key="2">
    <source>
        <dbReference type="ARBA" id="ARBA00022603"/>
    </source>
</evidence>
<feature type="region of interest" description="Disordered" evidence="6">
    <location>
        <begin position="443"/>
        <end position="566"/>
    </location>
</feature>
<dbReference type="Gene3D" id="3.30.70.330">
    <property type="match status" value="1"/>
</dbReference>
<dbReference type="InterPro" id="IPR012677">
    <property type="entry name" value="Nucleotide-bd_a/b_plait_sf"/>
</dbReference>
<dbReference type="Gene3D" id="3.40.50.150">
    <property type="entry name" value="Vaccinia Virus protein VP39"/>
    <property type="match status" value="1"/>
</dbReference>
<dbReference type="InterPro" id="IPR000504">
    <property type="entry name" value="RRM_dom"/>
</dbReference>
<dbReference type="InterPro" id="IPR029063">
    <property type="entry name" value="SAM-dependent_MTases_sf"/>
</dbReference>
<dbReference type="EMBL" id="JBGBPQ010000014">
    <property type="protein sequence ID" value="KAL1511295.1"/>
    <property type="molecule type" value="Genomic_DNA"/>
</dbReference>
<dbReference type="InterPro" id="IPR035979">
    <property type="entry name" value="RBD_domain_sf"/>
</dbReference>
<dbReference type="PROSITE" id="PS50102">
    <property type="entry name" value="RRM"/>
    <property type="match status" value="1"/>
</dbReference>
<dbReference type="Proteomes" id="UP001515480">
    <property type="component" value="Unassembled WGS sequence"/>
</dbReference>
<dbReference type="InterPro" id="IPR023397">
    <property type="entry name" value="SAM-dep_MeTrfase_MraW_recog"/>
</dbReference>
<dbReference type="SUPFAM" id="SSF53335">
    <property type="entry name" value="S-adenosyl-L-methionine-dependent methyltransferases"/>
    <property type="match status" value="1"/>
</dbReference>
<evidence type="ECO:0000256" key="6">
    <source>
        <dbReference type="SAM" id="MobiDB-lite"/>
    </source>
</evidence>
<evidence type="ECO:0000313" key="9">
    <source>
        <dbReference type="Proteomes" id="UP001515480"/>
    </source>
</evidence>
<dbReference type="SUPFAM" id="SSF81799">
    <property type="entry name" value="Putative methyltransferase TM0872, insert domain"/>
    <property type="match status" value="1"/>
</dbReference>
<dbReference type="SMART" id="SM00360">
    <property type="entry name" value="RRM"/>
    <property type="match status" value="1"/>
</dbReference>
<sequence>MQPVKDAAGHLEGYEVFIKYLPADTTADDLKRFFSAAGEVVGDARLMTHPTTGKCKGVGWVTFATEQAVRQALGWDGAPYGGRRLSISPATRQHTGFRPSVQPPGTHTPALLAEVVRAMVAAHAAAVVVDATFGRGGHSRGLLAALPARGALHAFDMDPEAVEAARQLAAAEPRLTIHHARFGEMGRVLSRAAVRPDAVFFDLGISSPQFDEAHRGFRLEADGPLDLRFDQSRGETAWQFLQGVGREELVAILHEYGETTDPIAARRIADAICLARQSGTLPRRTREFAALVASAKGREYQPMHPAKLTLQALRIHLNREFDEMRDGMRAAFDLLGEGGRIGLITWKHSECAIVVDFYRQHEAVKADHPLMRWFKAQGGAPLEHGWALEMDEAVRPSDAELQANSRSRSAILHVLHKRKAPRLAELERLAYPLLGWVLPAAAEGKGRASGGATSGGGEAMDGDAKVGGKKGKKKGKQGGKGEDKEGKKGKQDGKGENQEGKKGKQDGKVEYKEGKKEKKEIEKGAQGLKKGEQQGAHGVEEREKAKRSKKRKRELADGKEGKSSRA</sequence>
<dbReference type="SUPFAM" id="SSF54928">
    <property type="entry name" value="RNA-binding domain, RBD"/>
    <property type="match status" value="1"/>
</dbReference>
<comment type="similarity">
    <text evidence="1">Belongs to the methyltransferase superfamily. RsmH family.</text>
</comment>
<protein>
    <recommendedName>
        <fullName evidence="7">RRM domain-containing protein</fullName>
    </recommendedName>
</protein>
<dbReference type="HAMAP" id="MF_01007">
    <property type="entry name" value="16SrRNA_methyltr_H"/>
    <property type="match status" value="1"/>
</dbReference>
<keyword evidence="5" id="KW-0694">RNA-binding</keyword>
<dbReference type="GO" id="GO:0005737">
    <property type="term" value="C:cytoplasm"/>
    <property type="evidence" value="ECO:0007669"/>
    <property type="project" value="TreeGrafter"/>
</dbReference>
<name>A0AB34J3W5_PRYPA</name>
<accession>A0AB34J3W5</accession>
<feature type="compositionally biased region" description="Basic and acidic residues" evidence="6">
    <location>
        <begin position="479"/>
        <end position="523"/>
    </location>
</feature>
<keyword evidence="4" id="KW-0949">S-adenosyl-L-methionine</keyword>
<dbReference type="GO" id="GO:0070475">
    <property type="term" value="P:rRNA base methylation"/>
    <property type="evidence" value="ECO:0007669"/>
    <property type="project" value="TreeGrafter"/>
</dbReference>
<dbReference type="PANTHER" id="PTHR11265">
    <property type="entry name" value="S-ADENOSYL-METHYLTRANSFERASE MRAW"/>
    <property type="match status" value="1"/>
</dbReference>
<feature type="compositionally biased region" description="Basic residues" evidence="6">
    <location>
        <begin position="467"/>
        <end position="477"/>
    </location>
</feature>
<dbReference type="InterPro" id="IPR002903">
    <property type="entry name" value="RsmH"/>
</dbReference>
<dbReference type="GO" id="GO:0071424">
    <property type="term" value="F:rRNA (cytosine-N4-)-methyltransferase activity"/>
    <property type="evidence" value="ECO:0007669"/>
    <property type="project" value="TreeGrafter"/>
</dbReference>
<dbReference type="Pfam" id="PF00076">
    <property type="entry name" value="RRM_1"/>
    <property type="match status" value="1"/>
</dbReference>
<reference evidence="8 9" key="1">
    <citation type="journal article" date="2024" name="Science">
        <title>Giant polyketide synthase enzymes in the biosynthesis of giant marine polyether toxins.</title>
        <authorList>
            <person name="Fallon T.R."/>
            <person name="Shende V.V."/>
            <person name="Wierzbicki I.H."/>
            <person name="Pendleton A.L."/>
            <person name="Watervoot N.F."/>
            <person name="Auber R.P."/>
            <person name="Gonzalez D.J."/>
            <person name="Wisecaver J.H."/>
            <person name="Moore B.S."/>
        </authorList>
    </citation>
    <scope>NUCLEOTIDE SEQUENCE [LARGE SCALE GENOMIC DNA]</scope>
    <source>
        <strain evidence="8 9">12B1</strain>
    </source>
</reference>
<evidence type="ECO:0000313" key="8">
    <source>
        <dbReference type="EMBL" id="KAL1511295.1"/>
    </source>
</evidence>
<evidence type="ECO:0000256" key="1">
    <source>
        <dbReference type="ARBA" id="ARBA00010396"/>
    </source>
</evidence>
<evidence type="ECO:0000256" key="3">
    <source>
        <dbReference type="ARBA" id="ARBA00022679"/>
    </source>
</evidence>
<organism evidence="8 9">
    <name type="scientific">Prymnesium parvum</name>
    <name type="common">Toxic golden alga</name>
    <dbReference type="NCBI Taxonomy" id="97485"/>
    <lineage>
        <taxon>Eukaryota</taxon>
        <taxon>Haptista</taxon>
        <taxon>Haptophyta</taxon>
        <taxon>Prymnesiophyceae</taxon>
        <taxon>Prymnesiales</taxon>
        <taxon>Prymnesiaceae</taxon>
        <taxon>Prymnesium</taxon>
    </lineage>
</organism>
<evidence type="ECO:0000256" key="5">
    <source>
        <dbReference type="PROSITE-ProRule" id="PRU00176"/>
    </source>
</evidence>
<dbReference type="Pfam" id="PF01795">
    <property type="entry name" value="Methyltransf_5"/>
    <property type="match status" value="1"/>
</dbReference>
<keyword evidence="3" id="KW-0808">Transferase</keyword>
<dbReference type="PANTHER" id="PTHR11265:SF0">
    <property type="entry name" value="12S RRNA N4-METHYLCYTIDINE METHYLTRANSFERASE"/>
    <property type="match status" value="1"/>
</dbReference>
<gene>
    <name evidence="8" type="ORF">AB1Y20_006100</name>
</gene>